<dbReference type="AlphaFoldDB" id="A0AAD9FT25"/>
<evidence type="ECO:0000256" key="2">
    <source>
        <dbReference type="ARBA" id="ARBA00023242"/>
    </source>
</evidence>
<dbReference type="PANTHER" id="PTHR42107:SF1">
    <property type="entry name" value="WHIM1 DOMAIN-CONTAINING PROTEIN"/>
    <property type="match status" value="1"/>
</dbReference>
<evidence type="ECO:0000313" key="7">
    <source>
        <dbReference type="Proteomes" id="UP001182556"/>
    </source>
</evidence>
<evidence type="ECO:0000259" key="5">
    <source>
        <dbReference type="Pfam" id="PF15612"/>
    </source>
</evidence>
<reference evidence="6" key="1">
    <citation type="submission" date="2023-02" db="EMBL/GenBank/DDBJ databases">
        <title>Identification and recombinant expression of a fungal hydrolase from Papiliotrema laurentii that hydrolyzes apple cutin and clears colloidal polyester polyurethane.</title>
        <authorList>
            <consortium name="DOE Joint Genome Institute"/>
            <person name="Roman V.A."/>
            <person name="Bojanowski C."/>
            <person name="Crable B.R."/>
            <person name="Wagner D.N."/>
            <person name="Hung C.S."/>
            <person name="Nadeau L.J."/>
            <person name="Schratz L."/>
            <person name="Haridas S."/>
            <person name="Pangilinan J."/>
            <person name="Lipzen A."/>
            <person name="Na H."/>
            <person name="Yan M."/>
            <person name="Ng V."/>
            <person name="Grigoriev I.V."/>
            <person name="Spatafora J.W."/>
            <person name="Barlow D."/>
            <person name="Biffinger J."/>
            <person name="Kelley-Loughnane N."/>
            <person name="Varaljay V.A."/>
            <person name="Crookes-Goodson W.J."/>
        </authorList>
    </citation>
    <scope>NUCLEOTIDE SEQUENCE</scope>
    <source>
        <strain evidence="6">5307AH</strain>
    </source>
</reference>
<feature type="compositionally biased region" description="Low complexity" evidence="4">
    <location>
        <begin position="16"/>
        <end position="37"/>
    </location>
</feature>
<sequence length="608" mass="67469">MADEAKLSPVKVEPTSAQLNPPQSPSSSSLVSDVKPPIARDDDDDDANTSTNQLDPSRVAQAKVRHEADLKKHHYEPPVASRLQDDWQVAYVWAFIVKFQQLDKIRRLECLEDFERCLVEPVANRPDDVLENVLIRFLANLKPTLRNLNCTNIQNHLSNYITDQLLSSTEFTVWDRPWAPNEEARGPCCNDSVDRTELGRLRYPGEPIGERAKKNPIAQMEERGGGLFELDWRERAKLLRQLVDWQLTDSDVIRGIINKEYQIRDAKTKNAEGIDTSIQTVPLGQDRDKARIWAFDNSGRIYRSGNPFKRPCPLVSIVQTRTELQELHDRYEQHGQVSVEKPKPAPGKSKPSVAEMKMYQKTLKGIEDERNLATKIAELIPAVEKEEQRIQRARKRIAQAVQLAQMAEIRTTRTRRSTRKVDYTYADDDFDEIDEPTGKRGRNEAATWEGSSTRGKVVVPGERKSARVSAREASEGYDDGSNGSALSRGPLTPGGPGAVDTTLNPVNGADTAAREPGESERAASPKRKAKGMKGWAWVEEEEEVRPDASGEQATVTGQESAAGAREVQGKPERGELEGADQANGANGHGATGSNGPLASDAAELVMSE</sequence>
<evidence type="ECO:0000313" key="6">
    <source>
        <dbReference type="EMBL" id="KAK1925771.1"/>
    </source>
</evidence>
<evidence type="ECO:0000256" key="4">
    <source>
        <dbReference type="SAM" id="MobiDB-lite"/>
    </source>
</evidence>
<accession>A0AAD9FT25</accession>
<dbReference type="GO" id="GO:0005634">
    <property type="term" value="C:nucleus"/>
    <property type="evidence" value="ECO:0007669"/>
    <property type="project" value="UniProtKB-SubCell"/>
</dbReference>
<feature type="compositionally biased region" description="Basic and acidic residues" evidence="4">
    <location>
        <begin position="512"/>
        <end position="523"/>
    </location>
</feature>
<keyword evidence="2" id="KW-0539">Nucleus</keyword>
<evidence type="ECO:0000256" key="3">
    <source>
        <dbReference type="SAM" id="Coils"/>
    </source>
</evidence>
<feature type="domain" description="WHIM1" evidence="5">
    <location>
        <begin position="225"/>
        <end position="258"/>
    </location>
</feature>
<comment type="caution">
    <text evidence="6">The sequence shown here is derived from an EMBL/GenBank/DDBJ whole genome shotgun (WGS) entry which is preliminary data.</text>
</comment>
<comment type="subcellular location">
    <subcellularLocation>
        <location evidence="1">Nucleus</location>
    </subcellularLocation>
</comment>
<feature type="coiled-coil region" evidence="3">
    <location>
        <begin position="383"/>
        <end position="410"/>
    </location>
</feature>
<dbReference type="Proteomes" id="UP001182556">
    <property type="component" value="Unassembled WGS sequence"/>
</dbReference>
<dbReference type="EMBL" id="JAODAN010000003">
    <property type="protein sequence ID" value="KAK1925771.1"/>
    <property type="molecule type" value="Genomic_DNA"/>
</dbReference>
<keyword evidence="3" id="KW-0175">Coiled coil</keyword>
<gene>
    <name evidence="6" type="ORF">DB88DRAFT_485037</name>
</gene>
<name>A0AAD9FT25_PAPLA</name>
<organism evidence="6 7">
    <name type="scientific">Papiliotrema laurentii</name>
    <name type="common">Cryptococcus laurentii</name>
    <dbReference type="NCBI Taxonomy" id="5418"/>
    <lineage>
        <taxon>Eukaryota</taxon>
        <taxon>Fungi</taxon>
        <taxon>Dikarya</taxon>
        <taxon>Basidiomycota</taxon>
        <taxon>Agaricomycotina</taxon>
        <taxon>Tremellomycetes</taxon>
        <taxon>Tremellales</taxon>
        <taxon>Rhynchogastremaceae</taxon>
        <taxon>Papiliotrema</taxon>
    </lineage>
</organism>
<feature type="compositionally biased region" description="Basic and acidic residues" evidence="4">
    <location>
        <begin position="567"/>
        <end position="576"/>
    </location>
</feature>
<dbReference type="Pfam" id="PF15612">
    <property type="entry name" value="WHIM1"/>
    <property type="match status" value="1"/>
</dbReference>
<protein>
    <recommendedName>
        <fullName evidence="5">WHIM1 domain-containing protein</fullName>
    </recommendedName>
</protein>
<dbReference type="PANTHER" id="PTHR42107">
    <property type="entry name" value="YALI0D24453P"/>
    <property type="match status" value="1"/>
</dbReference>
<keyword evidence="7" id="KW-1185">Reference proteome</keyword>
<feature type="compositionally biased region" description="Basic and acidic residues" evidence="4">
    <location>
        <begin position="461"/>
        <end position="474"/>
    </location>
</feature>
<dbReference type="InterPro" id="IPR028942">
    <property type="entry name" value="WHIM1_dom"/>
</dbReference>
<proteinExistence type="predicted"/>
<evidence type="ECO:0000256" key="1">
    <source>
        <dbReference type="ARBA" id="ARBA00004123"/>
    </source>
</evidence>
<feature type="region of interest" description="Disordered" evidence="4">
    <location>
        <begin position="1"/>
        <end position="60"/>
    </location>
</feature>
<feature type="region of interest" description="Disordered" evidence="4">
    <location>
        <begin position="429"/>
        <end position="608"/>
    </location>
</feature>